<protein>
    <submittedName>
        <fullName evidence="1">Uncharacterized protein</fullName>
    </submittedName>
</protein>
<evidence type="ECO:0000313" key="1">
    <source>
        <dbReference type="EMBL" id="KAI8549146.1"/>
    </source>
</evidence>
<gene>
    <name evidence="1" type="ORF">RHMOL_Rhmol06G0004100</name>
</gene>
<reference evidence="1" key="1">
    <citation type="submission" date="2022-02" db="EMBL/GenBank/DDBJ databases">
        <title>Plant Genome Project.</title>
        <authorList>
            <person name="Zhang R.-G."/>
        </authorList>
    </citation>
    <scope>NUCLEOTIDE SEQUENCE</scope>
    <source>
        <strain evidence="1">AT1</strain>
    </source>
</reference>
<sequence length="318" mass="36376">MMPIIRTPSYLRNPPSLVWNKSPSFSEMYCGNQKKIQKKFKLWGYTLKVEALNEVLSFLSHYQDVPSQDEALDVLLDNLQHQSLKSSILDKNSVHGVASLLLKAQTAGAVEEDSSNCISSAALRIIDDIFIIPKFRYDPVKKFFYECLFVRRIPIHGDASAKAFLYRDRFLLLLQRLYRDPDFSRPAFSSERSQFGSRELEDGHFYLEDLTAAVEINLSNAISSKCVVKTEAYYFTVQDLFSGVRTIIFFNMQYKITTGFVLENTIVLAEGEMLLDGIFQVSDCLPSLHFIFFCMLIVDFGILNSIGLLLFLFNFSFS</sequence>
<proteinExistence type="predicted"/>
<comment type="caution">
    <text evidence="1">The sequence shown here is derived from an EMBL/GenBank/DDBJ whole genome shotgun (WGS) entry which is preliminary data.</text>
</comment>
<name>A0ACC0N7A6_RHOML</name>
<dbReference type="EMBL" id="CM046393">
    <property type="protein sequence ID" value="KAI8549146.1"/>
    <property type="molecule type" value="Genomic_DNA"/>
</dbReference>
<dbReference type="Proteomes" id="UP001062846">
    <property type="component" value="Chromosome 6"/>
</dbReference>
<keyword evidence="2" id="KW-1185">Reference proteome</keyword>
<accession>A0ACC0N7A6</accession>
<organism evidence="1 2">
    <name type="scientific">Rhododendron molle</name>
    <name type="common">Chinese azalea</name>
    <name type="synonym">Azalea mollis</name>
    <dbReference type="NCBI Taxonomy" id="49168"/>
    <lineage>
        <taxon>Eukaryota</taxon>
        <taxon>Viridiplantae</taxon>
        <taxon>Streptophyta</taxon>
        <taxon>Embryophyta</taxon>
        <taxon>Tracheophyta</taxon>
        <taxon>Spermatophyta</taxon>
        <taxon>Magnoliopsida</taxon>
        <taxon>eudicotyledons</taxon>
        <taxon>Gunneridae</taxon>
        <taxon>Pentapetalae</taxon>
        <taxon>asterids</taxon>
        <taxon>Ericales</taxon>
        <taxon>Ericaceae</taxon>
        <taxon>Ericoideae</taxon>
        <taxon>Rhodoreae</taxon>
        <taxon>Rhododendron</taxon>
    </lineage>
</organism>
<evidence type="ECO:0000313" key="2">
    <source>
        <dbReference type="Proteomes" id="UP001062846"/>
    </source>
</evidence>